<dbReference type="PANTHER" id="PTHR10779">
    <property type="entry name" value="DYNEIN LIGHT CHAIN ROADBLOCK"/>
    <property type="match status" value="1"/>
</dbReference>
<proteinExistence type="inferred from homology"/>
<sequence length="172" mass="18725">MVSSSDLSKRRRQTTTTEARLRISPTSLEEKPHPLSTSPHSPDRRSPMPPAATLSLSNPSPPAEVEATLTRLTAHQGVLGCLVLSRTDGLVIRSGGQMFEPSGPGARERAESLKKVVRLVKNCVGITSDEVKNVDGSDELGFLRIRTRKYEIMITPNDKYLLVVLQDPTAGP</sequence>
<dbReference type="AlphaFoldDB" id="A0A5C3F2U1"/>
<evidence type="ECO:0000259" key="3">
    <source>
        <dbReference type="SMART" id="SM00960"/>
    </source>
</evidence>
<feature type="domain" description="Roadblock/LAMTOR2" evidence="3">
    <location>
        <begin position="65"/>
        <end position="166"/>
    </location>
</feature>
<dbReference type="FunFam" id="3.30.450.30:FF:000022">
    <property type="entry name" value="Related to Dynein light chain 2B, cytoplasmic"/>
    <property type="match status" value="1"/>
</dbReference>
<evidence type="ECO:0000313" key="4">
    <source>
        <dbReference type="EMBL" id="SPO38295.1"/>
    </source>
</evidence>
<dbReference type="InterPro" id="IPR004942">
    <property type="entry name" value="Roadblock/LAMTOR2_dom"/>
</dbReference>
<dbReference type="Proteomes" id="UP000323386">
    <property type="component" value="Unassembled WGS sequence"/>
</dbReference>
<evidence type="ECO:0000256" key="2">
    <source>
        <dbReference type="SAM" id="MobiDB-lite"/>
    </source>
</evidence>
<reference evidence="4 5" key="1">
    <citation type="submission" date="2018-03" db="EMBL/GenBank/DDBJ databases">
        <authorList>
            <person name="Guldener U."/>
        </authorList>
    </citation>
    <scope>NUCLEOTIDE SEQUENCE [LARGE SCALE GENOMIC DNA]</scope>
    <source>
        <strain evidence="4 5">DAOM196992</strain>
    </source>
</reference>
<dbReference type="EMBL" id="OOIP01000009">
    <property type="protein sequence ID" value="SPO38295.1"/>
    <property type="molecule type" value="Genomic_DNA"/>
</dbReference>
<dbReference type="SMART" id="SM00960">
    <property type="entry name" value="Robl_LC7"/>
    <property type="match status" value="1"/>
</dbReference>
<comment type="similarity">
    <text evidence="1">Belongs to the GAMAD family.</text>
</comment>
<feature type="region of interest" description="Disordered" evidence="2">
    <location>
        <begin position="1"/>
        <end position="63"/>
    </location>
</feature>
<evidence type="ECO:0000313" key="5">
    <source>
        <dbReference type="Proteomes" id="UP000323386"/>
    </source>
</evidence>
<dbReference type="Pfam" id="PF03259">
    <property type="entry name" value="Robl_LC7"/>
    <property type="match status" value="1"/>
</dbReference>
<organism evidence="4 5">
    <name type="scientific">Pseudozyma flocculosa</name>
    <dbReference type="NCBI Taxonomy" id="84751"/>
    <lineage>
        <taxon>Eukaryota</taxon>
        <taxon>Fungi</taxon>
        <taxon>Dikarya</taxon>
        <taxon>Basidiomycota</taxon>
        <taxon>Ustilaginomycotina</taxon>
        <taxon>Ustilaginomycetes</taxon>
        <taxon>Ustilaginales</taxon>
        <taxon>Ustilaginaceae</taxon>
        <taxon>Pseudozyma</taxon>
    </lineage>
</organism>
<accession>A0A5C3F2U1</accession>
<dbReference type="SUPFAM" id="SSF103196">
    <property type="entry name" value="Roadblock/LC7 domain"/>
    <property type="match status" value="1"/>
</dbReference>
<name>A0A5C3F2U1_9BASI</name>
<gene>
    <name evidence="4" type="ORF">PSFLO_03772</name>
</gene>
<dbReference type="OrthoDB" id="9985637at2759"/>
<protein>
    <submittedName>
        <fullName evidence="4">Related to Dynein light chain 2B, cytoplasmic</fullName>
    </submittedName>
</protein>
<evidence type="ECO:0000256" key="1">
    <source>
        <dbReference type="ARBA" id="ARBA00007191"/>
    </source>
</evidence>
<keyword evidence="5" id="KW-1185">Reference proteome</keyword>
<dbReference type="Gene3D" id="3.30.450.30">
    <property type="entry name" value="Dynein light chain 2a, cytoplasmic"/>
    <property type="match status" value="1"/>
</dbReference>